<dbReference type="SUPFAM" id="SSF54211">
    <property type="entry name" value="Ribosomal protein S5 domain 2-like"/>
    <property type="match status" value="1"/>
</dbReference>
<keyword evidence="2" id="KW-0547">Nucleotide-binding</keyword>
<organism evidence="6 7">
    <name type="scientific">Peloplasma aerotolerans</name>
    <dbReference type="NCBI Taxonomy" id="3044389"/>
    <lineage>
        <taxon>Bacteria</taxon>
        <taxon>Bacillati</taxon>
        <taxon>Mycoplasmatota</taxon>
        <taxon>Mollicutes</taxon>
        <taxon>Acholeplasmatales</taxon>
        <taxon>Acholeplasmataceae</taxon>
        <taxon>Peloplasma</taxon>
    </lineage>
</organism>
<accession>A0AAW6UBJ0</accession>
<gene>
    <name evidence="6" type="primary">fusA</name>
    <name evidence="6" type="ORF">QJ521_04835</name>
</gene>
<dbReference type="InterPro" id="IPR035649">
    <property type="entry name" value="EFG_V"/>
</dbReference>
<dbReference type="InterPro" id="IPR000640">
    <property type="entry name" value="EFG_V-like"/>
</dbReference>
<proteinExistence type="inferred from homology"/>
<dbReference type="NCBIfam" id="NF009379">
    <property type="entry name" value="PRK12740.1-3"/>
    <property type="match status" value="1"/>
</dbReference>
<dbReference type="GO" id="GO:0003746">
    <property type="term" value="F:translation elongation factor activity"/>
    <property type="evidence" value="ECO:0007669"/>
    <property type="project" value="UniProtKB-UniRule"/>
</dbReference>
<dbReference type="Pfam" id="PF14492">
    <property type="entry name" value="EFG_III"/>
    <property type="match status" value="1"/>
</dbReference>
<dbReference type="InterPro" id="IPR047872">
    <property type="entry name" value="EFG_IV"/>
</dbReference>
<dbReference type="PANTHER" id="PTHR43261">
    <property type="entry name" value="TRANSLATION ELONGATION FACTOR G-RELATED"/>
    <property type="match status" value="1"/>
</dbReference>
<dbReference type="Pfam" id="PF22042">
    <property type="entry name" value="EF-G_D2"/>
    <property type="match status" value="1"/>
</dbReference>
<evidence type="ECO:0000256" key="4">
    <source>
        <dbReference type="NCBIfam" id="TIGR00484"/>
    </source>
</evidence>
<evidence type="ECO:0000256" key="2">
    <source>
        <dbReference type="ARBA" id="ARBA00022741"/>
    </source>
</evidence>
<evidence type="ECO:0000256" key="3">
    <source>
        <dbReference type="ARBA" id="ARBA00023134"/>
    </source>
</evidence>
<dbReference type="InterPro" id="IPR005225">
    <property type="entry name" value="Small_GTP-bd"/>
</dbReference>
<dbReference type="NCBIfam" id="NF009891">
    <property type="entry name" value="PRK13351.1-1"/>
    <property type="match status" value="1"/>
</dbReference>
<dbReference type="InterPro" id="IPR009022">
    <property type="entry name" value="EFG_III"/>
</dbReference>
<dbReference type="NCBIfam" id="NF009381">
    <property type="entry name" value="PRK12740.1-5"/>
    <property type="match status" value="1"/>
</dbReference>
<dbReference type="Pfam" id="PF00679">
    <property type="entry name" value="EFG_C"/>
    <property type="match status" value="1"/>
</dbReference>
<dbReference type="InterPro" id="IPR009000">
    <property type="entry name" value="Transl_B-barrel_sf"/>
</dbReference>
<dbReference type="SMART" id="SM00838">
    <property type="entry name" value="EFG_C"/>
    <property type="match status" value="1"/>
</dbReference>
<dbReference type="SUPFAM" id="SSF54980">
    <property type="entry name" value="EF-G C-terminal domain-like"/>
    <property type="match status" value="2"/>
</dbReference>
<dbReference type="Gene3D" id="2.40.30.10">
    <property type="entry name" value="Translation factors"/>
    <property type="match status" value="1"/>
</dbReference>
<sequence>MKEYTTKEIRNIAVLGHQGSGKTSISEALLFASKAIDKKGEVERKNTVSDYLVEEQIKQSSLSLSVLPVEWENYKLNFIDVPGSDEFVGDITQALEVVKGAIILIDATKGVEVGTERIWQEIRKRHIPAMIFVNKMDKENVKFEKVLDDIREKLGKKAVPFCWPIGHDENFEGFVNVIEMKARIFDGVESHDAEIWDEKKPKVDELHNMILESVAETSEELLDLYLSGEEIPEQKVKDALRLGIIDGELTPVLVGSATKTIGVRTLLNMLIDYLPAPNELTPLKGKDAKTGAEIIRRTTDDEPFSAYVFKTTVDPFLGAVNILKINSGILKLGQEVVISNKGDNKKITNIFAPRGRTQIECTTFHAGDMAAVAKLDGIETGDTLADPKSPIVYEPVPIPTSVIYIAVHPKNKNDEDKISMALHRINQEDPTFEIKRNKETSQLLLGGQGMTHLNYVLERMKNMFKVDVDVEEQKIVYRETIKKSVQAEGKHKKQSGGAGQFGHVWIKFEPTKELFEFSEDVFGGAVPRNYFPAVEKGLIETFEAGPLAGFPVINVKATLYDGSYHPVDSNEISFKLAASLAFKDAVKTCQPTILEPIVKVEVTVKDQFVGDVMGDMNKRRGRVLGMNQTEGYQVVIAEVPEAEIVKYAIDLKAMTQGSGVFTREFLRYEEVPNNLIDKIVEAYKK</sequence>
<dbReference type="EMBL" id="JASCXW010000012">
    <property type="protein sequence ID" value="MDI6452881.1"/>
    <property type="molecule type" value="Genomic_DNA"/>
</dbReference>
<dbReference type="InterPro" id="IPR041095">
    <property type="entry name" value="EFG_II"/>
</dbReference>
<dbReference type="InterPro" id="IPR005517">
    <property type="entry name" value="Transl_elong_EFG/EF2_IV"/>
</dbReference>
<keyword evidence="6" id="KW-0648">Protein biosynthesis</keyword>
<dbReference type="InterPro" id="IPR000795">
    <property type="entry name" value="T_Tr_GTP-bd_dom"/>
</dbReference>
<comment type="similarity">
    <text evidence="1">Belongs to the TRAFAC class translation factor GTPase superfamily. Classic translation factor GTPase family. EF-G/EF-2 subfamily.</text>
</comment>
<name>A0AAW6UBJ0_9MOLU</name>
<dbReference type="SMART" id="SM00889">
    <property type="entry name" value="EFG_IV"/>
    <property type="match status" value="1"/>
</dbReference>
<dbReference type="PRINTS" id="PR00315">
    <property type="entry name" value="ELONGATNFCT"/>
</dbReference>
<dbReference type="InterPro" id="IPR035647">
    <property type="entry name" value="EFG_III/V"/>
</dbReference>
<dbReference type="Pfam" id="PF03764">
    <property type="entry name" value="EFG_IV"/>
    <property type="match status" value="1"/>
</dbReference>
<dbReference type="InterPro" id="IPR020568">
    <property type="entry name" value="Ribosomal_Su5_D2-typ_SF"/>
</dbReference>
<dbReference type="FunFam" id="3.30.70.240:FF:000001">
    <property type="entry name" value="Elongation factor G"/>
    <property type="match status" value="1"/>
</dbReference>
<keyword evidence="7" id="KW-1185">Reference proteome</keyword>
<dbReference type="SUPFAM" id="SSF52540">
    <property type="entry name" value="P-loop containing nucleoside triphosphate hydrolases"/>
    <property type="match status" value="1"/>
</dbReference>
<evidence type="ECO:0000313" key="6">
    <source>
        <dbReference type="EMBL" id="MDI6452881.1"/>
    </source>
</evidence>
<dbReference type="Proteomes" id="UP001431532">
    <property type="component" value="Unassembled WGS sequence"/>
</dbReference>
<dbReference type="Pfam" id="PF00009">
    <property type="entry name" value="GTP_EFTU"/>
    <property type="match status" value="1"/>
</dbReference>
<dbReference type="FunFam" id="3.30.230.10:FF:000003">
    <property type="entry name" value="Elongation factor G"/>
    <property type="match status" value="1"/>
</dbReference>
<dbReference type="CDD" id="cd16262">
    <property type="entry name" value="EFG_III"/>
    <property type="match status" value="1"/>
</dbReference>
<evidence type="ECO:0000313" key="7">
    <source>
        <dbReference type="Proteomes" id="UP001431532"/>
    </source>
</evidence>
<dbReference type="NCBIfam" id="TIGR00231">
    <property type="entry name" value="small_GTP"/>
    <property type="match status" value="1"/>
</dbReference>
<dbReference type="GO" id="GO:0003924">
    <property type="term" value="F:GTPase activity"/>
    <property type="evidence" value="ECO:0007669"/>
    <property type="project" value="InterPro"/>
</dbReference>
<evidence type="ECO:0000256" key="1">
    <source>
        <dbReference type="ARBA" id="ARBA00005870"/>
    </source>
</evidence>
<keyword evidence="3" id="KW-0342">GTP-binding</keyword>
<comment type="caution">
    <text evidence="6">The sequence shown here is derived from an EMBL/GenBank/DDBJ whole genome shotgun (WGS) entry which is preliminary data.</text>
</comment>
<dbReference type="InterPro" id="IPR004540">
    <property type="entry name" value="Transl_elong_EFG/EF2"/>
</dbReference>
<feature type="domain" description="Tr-type G" evidence="5">
    <location>
        <begin position="7"/>
        <end position="278"/>
    </location>
</feature>
<dbReference type="NCBIfam" id="TIGR00484">
    <property type="entry name" value="EF-G"/>
    <property type="match status" value="1"/>
</dbReference>
<dbReference type="RefSeq" id="WP_282839305.1">
    <property type="nucleotide sequence ID" value="NZ_JASCXW010000012.1"/>
</dbReference>
<dbReference type="PROSITE" id="PS51722">
    <property type="entry name" value="G_TR_2"/>
    <property type="match status" value="1"/>
</dbReference>
<dbReference type="InterPro" id="IPR053905">
    <property type="entry name" value="EF-G-like_DII"/>
</dbReference>
<dbReference type="CDD" id="cd01434">
    <property type="entry name" value="EFG_mtEFG1_IV"/>
    <property type="match status" value="1"/>
</dbReference>
<protein>
    <recommendedName>
        <fullName evidence="4">Elongation factor G</fullName>
    </recommendedName>
</protein>
<dbReference type="PANTHER" id="PTHR43261:SF6">
    <property type="entry name" value="ELONGATION FACTOR G-LIKE PROTEIN"/>
    <property type="match status" value="1"/>
</dbReference>
<dbReference type="Gene3D" id="3.40.50.300">
    <property type="entry name" value="P-loop containing nucleotide triphosphate hydrolases"/>
    <property type="match status" value="1"/>
</dbReference>
<dbReference type="AlphaFoldDB" id="A0AAW6UBJ0"/>
<reference evidence="6" key="1">
    <citation type="submission" date="2023-05" db="EMBL/GenBank/DDBJ databases">
        <title>Mariniplasma microaerophilum sp. nov., a novel anaerobic mollicute isolated from terrestrial mud volcano, Taman Peninsula, Russia.</title>
        <authorList>
            <person name="Khomyakova M.A."/>
            <person name="Merkel A.Y."/>
            <person name="Slobodkin A.I."/>
        </authorList>
    </citation>
    <scope>NUCLEOTIDE SEQUENCE</scope>
    <source>
        <strain evidence="6">M4Ah</strain>
    </source>
</reference>
<dbReference type="InterPro" id="IPR014721">
    <property type="entry name" value="Ribsml_uS5_D2-typ_fold_subgr"/>
</dbReference>
<dbReference type="CDD" id="cd04170">
    <property type="entry name" value="EF-G_bact"/>
    <property type="match status" value="1"/>
</dbReference>
<dbReference type="SUPFAM" id="SSF50447">
    <property type="entry name" value="Translation proteins"/>
    <property type="match status" value="1"/>
</dbReference>
<dbReference type="Gene3D" id="3.30.230.10">
    <property type="match status" value="1"/>
</dbReference>
<dbReference type="Gene3D" id="3.30.70.240">
    <property type="match status" value="1"/>
</dbReference>
<dbReference type="Gene3D" id="3.30.70.870">
    <property type="entry name" value="Elongation Factor G (Translational Gtpase), domain 3"/>
    <property type="match status" value="1"/>
</dbReference>
<dbReference type="GO" id="GO:0005525">
    <property type="term" value="F:GTP binding"/>
    <property type="evidence" value="ECO:0007669"/>
    <property type="project" value="UniProtKB-UniRule"/>
</dbReference>
<dbReference type="GO" id="GO:0032790">
    <property type="term" value="P:ribosome disassembly"/>
    <property type="evidence" value="ECO:0007669"/>
    <property type="project" value="TreeGrafter"/>
</dbReference>
<evidence type="ECO:0000259" key="5">
    <source>
        <dbReference type="PROSITE" id="PS51722"/>
    </source>
</evidence>
<keyword evidence="6" id="KW-0251">Elongation factor</keyword>
<dbReference type="InterPro" id="IPR027417">
    <property type="entry name" value="P-loop_NTPase"/>
</dbReference>
<dbReference type="CDD" id="cd03713">
    <property type="entry name" value="EFG_mtEFG_C"/>
    <property type="match status" value="1"/>
</dbReference>